<dbReference type="KEGG" id="pbf:CFX0092_A1244"/>
<dbReference type="GO" id="GO:0000160">
    <property type="term" value="P:phosphorelay signal transduction system"/>
    <property type="evidence" value="ECO:0007669"/>
    <property type="project" value="InterPro"/>
</dbReference>
<dbReference type="Pfam" id="PF00072">
    <property type="entry name" value="Response_reg"/>
    <property type="match status" value="1"/>
</dbReference>
<dbReference type="PANTHER" id="PTHR44591">
    <property type="entry name" value="STRESS RESPONSE REGULATOR PROTEIN 1"/>
    <property type="match status" value="1"/>
</dbReference>
<accession>A0A160T100</accession>
<dbReference type="SUPFAM" id="SSF52172">
    <property type="entry name" value="CheY-like"/>
    <property type="match status" value="1"/>
</dbReference>
<name>A0A160T100_9CHLR</name>
<keyword evidence="1 2" id="KW-0597">Phosphoprotein</keyword>
<keyword evidence="5" id="KW-1185">Reference proteome</keyword>
<dbReference type="RefSeq" id="WP_095042660.1">
    <property type="nucleotide sequence ID" value="NZ_LN890655.1"/>
</dbReference>
<evidence type="ECO:0000259" key="3">
    <source>
        <dbReference type="PROSITE" id="PS50110"/>
    </source>
</evidence>
<evidence type="ECO:0000313" key="5">
    <source>
        <dbReference type="Proteomes" id="UP000215027"/>
    </source>
</evidence>
<evidence type="ECO:0000313" key="4">
    <source>
        <dbReference type="EMBL" id="CUS03122.2"/>
    </source>
</evidence>
<sequence length="127" mass="14123">MSYSLLIVDDNLSLANLYQIVFERQAWRVSRVSSGQEALTSLSAAVPDVVLLDVMMPDMNGIEVCRRIRDAYPTPPPRIVVYTANARSETRETSLAAGADIFFTKTVSVFELPARILAYLQQTDRPG</sequence>
<dbReference type="AlphaFoldDB" id="A0A160T100"/>
<feature type="modified residue" description="4-aspartylphosphate" evidence="2">
    <location>
        <position position="53"/>
    </location>
</feature>
<dbReference type="Gene3D" id="3.40.50.2300">
    <property type="match status" value="1"/>
</dbReference>
<dbReference type="InterPro" id="IPR011006">
    <property type="entry name" value="CheY-like_superfamily"/>
</dbReference>
<dbReference type="InterPro" id="IPR050595">
    <property type="entry name" value="Bact_response_regulator"/>
</dbReference>
<organism evidence="4 5">
    <name type="scientific">Candidatus Promineifilum breve</name>
    <dbReference type="NCBI Taxonomy" id="1806508"/>
    <lineage>
        <taxon>Bacteria</taxon>
        <taxon>Bacillati</taxon>
        <taxon>Chloroflexota</taxon>
        <taxon>Ardenticatenia</taxon>
        <taxon>Candidatus Promineifilales</taxon>
        <taxon>Candidatus Promineifilaceae</taxon>
        <taxon>Candidatus Promineifilum</taxon>
    </lineage>
</organism>
<feature type="domain" description="Response regulatory" evidence="3">
    <location>
        <begin position="4"/>
        <end position="120"/>
    </location>
</feature>
<dbReference type="EMBL" id="LN890655">
    <property type="protein sequence ID" value="CUS03122.2"/>
    <property type="molecule type" value="Genomic_DNA"/>
</dbReference>
<gene>
    <name evidence="4" type="ORF">CFX0092_A1244</name>
</gene>
<dbReference type="OrthoDB" id="9790669at2"/>
<reference evidence="4" key="1">
    <citation type="submission" date="2016-01" db="EMBL/GenBank/DDBJ databases">
        <authorList>
            <person name="Mcilroy J.S."/>
            <person name="Karst M S."/>
            <person name="Albertsen M."/>
        </authorList>
    </citation>
    <scope>NUCLEOTIDE SEQUENCE</scope>
    <source>
        <strain evidence="4">Cfx-K</strain>
    </source>
</reference>
<dbReference type="CDD" id="cd00156">
    <property type="entry name" value="REC"/>
    <property type="match status" value="1"/>
</dbReference>
<dbReference type="PROSITE" id="PS50110">
    <property type="entry name" value="RESPONSE_REGULATORY"/>
    <property type="match status" value="1"/>
</dbReference>
<dbReference type="InterPro" id="IPR001789">
    <property type="entry name" value="Sig_transdc_resp-reg_receiver"/>
</dbReference>
<dbReference type="Proteomes" id="UP000215027">
    <property type="component" value="Chromosome I"/>
</dbReference>
<evidence type="ECO:0000256" key="1">
    <source>
        <dbReference type="ARBA" id="ARBA00022553"/>
    </source>
</evidence>
<dbReference type="SMART" id="SM00448">
    <property type="entry name" value="REC"/>
    <property type="match status" value="1"/>
</dbReference>
<dbReference type="PANTHER" id="PTHR44591:SF3">
    <property type="entry name" value="RESPONSE REGULATORY DOMAIN-CONTAINING PROTEIN"/>
    <property type="match status" value="1"/>
</dbReference>
<proteinExistence type="predicted"/>
<protein>
    <submittedName>
        <fullName evidence="4">Response regulator receiver domain protein</fullName>
    </submittedName>
</protein>
<evidence type="ECO:0000256" key="2">
    <source>
        <dbReference type="PROSITE-ProRule" id="PRU00169"/>
    </source>
</evidence>